<dbReference type="Proteomes" id="UP000289794">
    <property type="component" value="Chromosome"/>
</dbReference>
<accession>A0A4P6M5S6</accession>
<dbReference type="PANTHER" id="PTHR43465:SF2">
    <property type="entry name" value="DUF1680 DOMAIN PROTEIN (AFU_ORTHOLOGUE AFUA_1G08910)"/>
    <property type="match status" value="1"/>
</dbReference>
<evidence type="ECO:0000259" key="1">
    <source>
        <dbReference type="Pfam" id="PF07944"/>
    </source>
</evidence>
<evidence type="ECO:0000259" key="3">
    <source>
        <dbReference type="Pfam" id="PF20737"/>
    </source>
</evidence>
<dbReference type="Pfam" id="PF20737">
    <property type="entry name" value="Glyco_hydro127C"/>
    <property type="match status" value="1"/>
</dbReference>
<keyword evidence="4" id="KW-0378">Hydrolase</keyword>
<dbReference type="RefSeq" id="WP_130182320.1">
    <property type="nucleotide sequence ID" value="NZ_CP035945.1"/>
</dbReference>
<reference evidence="4 5" key="1">
    <citation type="submission" date="2019-01" db="EMBL/GenBank/DDBJ databases">
        <title>PMF-metabolizing Aryl O-demethylase.</title>
        <authorList>
            <person name="Kim M."/>
        </authorList>
    </citation>
    <scope>NUCLEOTIDE SEQUENCE [LARGE SCALE GENOMIC DNA]</scope>
    <source>
        <strain evidence="4 5">PMF1</strain>
    </source>
</reference>
<feature type="domain" description="Non-reducing end beta-L-arabinofuranosidase-like GH127 middle" evidence="2">
    <location>
        <begin position="437"/>
        <end position="530"/>
    </location>
</feature>
<dbReference type="EC" id="3.2.1.185" evidence="4"/>
<dbReference type="AlphaFoldDB" id="A0A4P6M5S6"/>
<dbReference type="InterPro" id="IPR008928">
    <property type="entry name" value="6-hairpin_glycosidase_sf"/>
</dbReference>
<feature type="domain" description="Non-reducing end beta-L-arabinofuranosidase-like GH127 catalytic" evidence="1">
    <location>
        <begin position="13"/>
        <end position="425"/>
    </location>
</feature>
<protein>
    <submittedName>
        <fullName evidence="4">Non-reducing end beta-L-arabinofuranosidase</fullName>
        <ecNumber evidence="4">3.2.1.185</ecNumber>
    </submittedName>
</protein>
<keyword evidence="4" id="KW-0326">Glycosidase</keyword>
<evidence type="ECO:0000259" key="2">
    <source>
        <dbReference type="Pfam" id="PF20736"/>
    </source>
</evidence>
<dbReference type="KEGG" id="bpro:PMF13cell1_04723"/>
<sequence length="647" mass="74686">MLEKKVKMMPLGDVSIQDDFWKEYMELVRNHVIPYQWEALNDRIEGAEPSYCMQNFRVAAGMQEGRFQGMVFQDSDAYKWLEAVAYSLMWHPDEALEATADQAIEIISAAQQPDGYLDTYYILNGLEKRFTNLMDHHELYCLGHMVEGAVAYYKATGKRKFLDTAVGYVNCVYENIGNAPGKKPGYPGHEVAEMALVALYEVTKDPKHLELAKYFIDQRGQAPLYFAEEREKNKNDFFWKDSYFQDQYYQAGKPVRQQDRAEGHAVRAVYLYTGMAEVASAVKDQELFEACQRIWNNIVEKQMYVTGSIGSSQYGEAFTFDYDLPNDTVYAETCAAIGLIFFARRMFEITKDSRYADVMERCLYNGVISGMSLDGKKFFYVNPLEAVPEASEKDYYKKHVKVERQKWFGCACCPPNVARLLSSIGGYAYEYNEKEFFMNLFIGGSMHAVLDGKENQFKVETDYPWNGDVKIQIENEEDTAFTYAIRVPGWCRSYTLKLNGEAVSCPVENGYLLLERCWKNQDEIVFSMEMPVELVAANPRVREDIGKVAVMRGPVVYCLEEADNGDQLQELYLNENPEFAVKYEKDLLKGVVTLTTEGKRLSEEEWDEKTLYKTYVGRKFEPQTLKFIPYYAWTNRTVGEMLVWVRI</sequence>
<evidence type="ECO:0000313" key="4">
    <source>
        <dbReference type="EMBL" id="QBE99150.1"/>
    </source>
</evidence>
<dbReference type="GO" id="GO:0102478">
    <property type="term" value="F:beta-L-arabinofuranosidase activity"/>
    <property type="evidence" value="ECO:0007669"/>
    <property type="project" value="UniProtKB-EC"/>
</dbReference>
<organism evidence="4 5">
    <name type="scientific">Blautia producta</name>
    <dbReference type="NCBI Taxonomy" id="33035"/>
    <lineage>
        <taxon>Bacteria</taxon>
        <taxon>Bacillati</taxon>
        <taxon>Bacillota</taxon>
        <taxon>Clostridia</taxon>
        <taxon>Lachnospirales</taxon>
        <taxon>Lachnospiraceae</taxon>
        <taxon>Blautia</taxon>
    </lineage>
</organism>
<feature type="domain" description="Non-reducing end beta-L-arabinofuranosidase-like GH127 C-terminal" evidence="3">
    <location>
        <begin position="532"/>
        <end position="646"/>
    </location>
</feature>
<proteinExistence type="predicted"/>
<name>A0A4P6M5S6_9FIRM</name>
<dbReference type="InterPro" id="IPR049046">
    <property type="entry name" value="Beta-AFase-like_GH127_middle"/>
</dbReference>
<evidence type="ECO:0000313" key="5">
    <source>
        <dbReference type="Proteomes" id="UP000289794"/>
    </source>
</evidence>
<dbReference type="EMBL" id="CP035945">
    <property type="protein sequence ID" value="QBE99150.1"/>
    <property type="molecule type" value="Genomic_DNA"/>
</dbReference>
<dbReference type="SUPFAM" id="SSF48208">
    <property type="entry name" value="Six-hairpin glycosidases"/>
    <property type="match status" value="1"/>
</dbReference>
<dbReference type="Gene3D" id="1.50.10.20">
    <property type="match status" value="1"/>
</dbReference>
<gene>
    <name evidence="4" type="primary">hypBA1_4</name>
    <name evidence="4" type="ORF">PMF13cell1_04723</name>
</gene>
<dbReference type="InterPro" id="IPR012878">
    <property type="entry name" value="Beta-AFase-like_GH127_cat"/>
</dbReference>
<dbReference type="InterPro" id="IPR049174">
    <property type="entry name" value="Beta-AFase-like"/>
</dbReference>
<dbReference type="GO" id="GO:0005975">
    <property type="term" value="P:carbohydrate metabolic process"/>
    <property type="evidence" value="ECO:0007669"/>
    <property type="project" value="InterPro"/>
</dbReference>
<dbReference type="Pfam" id="PF07944">
    <property type="entry name" value="Beta-AFase-like_GH127_cat"/>
    <property type="match status" value="1"/>
</dbReference>
<dbReference type="InterPro" id="IPR049049">
    <property type="entry name" value="Beta-AFase-like_GH127_C"/>
</dbReference>
<dbReference type="PANTHER" id="PTHR43465">
    <property type="entry name" value="DUF1680 DOMAIN PROTEIN (AFU_ORTHOLOGUE AFUA_1G08910)"/>
    <property type="match status" value="1"/>
</dbReference>
<dbReference type="Pfam" id="PF20736">
    <property type="entry name" value="Glyco_hydro127M"/>
    <property type="match status" value="1"/>
</dbReference>